<reference evidence="1 2" key="1">
    <citation type="journal article" date="2018" name="MBio">
        <title>Comparative Genomics Reveals the Core Gene Toolbox for the Fungus-Insect Symbiosis.</title>
        <authorList>
            <person name="Wang Y."/>
            <person name="Stata M."/>
            <person name="Wang W."/>
            <person name="Stajich J.E."/>
            <person name="White M.M."/>
            <person name="Moncalvo J.M."/>
        </authorList>
    </citation>
    <scope>NUCLEOTIDE SEQUENCE [LARGE SCALE GENOMIC DNA]</scope>
    <source>
        <strain evidence="1 2">SWE-8-4</strain>
    </source>
</reference>
<evidence type="ECO:0000313" key="2">
    <source>
        <dbReference type="Proteomes" id="UP000245383"/>
    </source>
</evidence>
<dbReference type="EMBL" id="MBFR01000107">
    <property type="protein sequence ID" value="PVU93931.1"/>
    <property type="molecule type" value="Genomic_DNA"/>
</dbReference>
<keyword evidence="2" id="KW-1185">Reference proteome</keyword>
<sequence length="279" mass="31652">MSSLNEGAKQQAARYSAAVKTGLAPVTSYQAKKKLSSTTATYKKKPAVTPAGIPPVKLSLTSTEESAKIPINEADIKPEEAHSARVDTNTEINSALYVYKKQTKTKKTAFGWRSGKQEFSELTGGFWRHTIEFLEKFKGRSDSFTKSIENWTGEKKLSLPISDINKIFKIVSFTEGFISKCKKYIIHTIREVLGNTEKSGQKKQKKIYKQKKWNIPDNFGLDEINWKKSYNLGITPKIRSYLWLLFNGALRTSASMRSYIDPNKLQCPFCDFKVEDLDH</sequence>
<evidence type="ECO:0008006" key="3">
    <source>
        <dbReference type="Google" id="ProtNLM"/>
    </source>
</evidence>
<gene>
    <name evidence="1" type="ORF">BB561_002921</name>
</gene>
<organism evidence="1 2">
    <name type="scientific">Smittium simulii</name>
    <dbReference type="NCBI Taxonomy" id="133385"/>
    <lineage>
        <taxon>Eukaryota</taxon>
        <taxon>Fungi</taxon>
        <taxon>Fungi incertae sedis</taxon>
        <taxon>Zoopagomycota</taxon>
        <taxon>Kickxellomycotina</taxon>
        <taxon>Harpellomycetes</taxon>
        <taxon>Harpellales</taxon>
        <taxon>Legeriomycetaceae</taxon>
        <taxon>Smittium</taxon>
    </lineage>
</organism>
<dbReference type="AlphaFoldDB" id="A0A2T9YNQ2"/>
<evidence type="ECO:0000313" key="1">
    <source>
        <dbReference type="EMBL" id="PVU93931.1"/>
    </source>
</evidence>
<protein>
    <recommendedName>
        <fullName evidence="3">Reverse transcriptase zinc-binding domain-containing protein</fullName>
    </recommendedName>
</protein>
<proteinExistence type="predicted"/>
<dbReference type="Proteomes" id="UP000245383">
    <property type="component" value="Unassembled WGS sequence"/>
</dbReference>
<comment type="caution">
    <text evidence="1">The sequence shown here is derived from an EMBL/GenBank/DDBJ whole genome shotgun (WGS) entry which is preliminary data.</text>
</comment>
<accession>A0A2T9YNQ2</accession>
<name>A0A2T9YNQ2_9FUNG</name>